<keyword evidence="1" id="KW-1133">Transmembrane helix</keyword>
<accession>A0A383EJD8</accession>
<name>A0A383EJD8_9ZZZZ</name>
<organism evidence="2">
    <name type="scientific">marine metagenome</name>
    <dbReference type="NCBI Taxonomy" id="408172"/>
    <lineage>
        <taxon>unclassified sequences</taxon>
        <taxon>metagenomes</taxon>
        <taxon>ecological metagenomes</taxon>
    </lineage>
</organism>
<dbReference type="AlphaFoldDB" id="A0A383EJD8"/>
<keyword evidence="1" id="KW-0812">Transmembrane</keyword>
<feature type="non-terminal residue" evidence="2">
    <location>
        <position position="170"/>
    </location>
</feature>
<dbReference type="EMBL" id="UINC01226189">
    <property type="protein sequence ID" value="SVE56573.1"/>
    <property type="molecule type" value="Genomic_DNA"/>
</dbReference>
<gene>
    <name evidence="2" type="ORF">METZ01_LOCUS509427</name>
</gene>
<evidence type="ECO:0000313" key="2">
    <source>
        <dbReference type="EMBL" id="SVE56573.1"/>
    </source>
</evidence>
<protein>
    <submittedName>
        <fullName evidence="2">Uncharacterized protein</fullName>
    </submittedName>
</protein>
<keyword evidence="1" id="KW-0472">Membrane</keyword>
<evidence type="ECO:0000256" key="1">
    <source>
        <dbReference type="SAM" id="Phobius"/>
    </source>
</evidence>
<reference evidence="2" key="1">
    <citation type="submission" date="2018-05" db="EMBL/GenBank/DDBJ databases">
        <authorList>
            <person name="Lanie J.A."/>
            <person name="Ng W.-L."/>
            <person name="Kazmierczak K.M."/>
            <person name="Andrzejewski T.M."/>
            <person name="Davidsen T.M."/>
            <person name="Wayne K.J."/>
            <person name="Tettelin H."/>
            <person name="Glass J.I."/>
            <person name="Rusch D."/>
            <person name="Podicherti R."/>
            <person name="Tsui H.-C.T."/>
            <person name="Winkler M.E."/>
        </authorList>
    </citation>
    <scope>NUCLEOTIDE SEQUENCE</scope>
</reference>
<feature type="transmembrane region" description="Helical" evidence="1">
    <location>
        <begin position="26"/>
        <end position="48"/>
    </location>
</feature>
<sequence length="170" mass="18620">MNKTGGREMVSGETSYPRLGLGSRPVVRGAFGLSAAIHILGILAYPYLFPSIQPDGVVFRYPSESAEPGGIEVLRIVEVDVVQDPESPEDPEEIEVVEAEAAVSEQDFSDAPAIELTRPGLTPAERLRPRLTDRRLWAPLPPEFSRLTLEQREELAIAGRLAEWIDSVSA</sequence>
<proteinExistence type="predicted"/>